<dbReference type="InterPro" id="IPR014717">
    <property type="entry name" value="Transl_elong_EF1B/ribsomal_bS6"/>
</dbReference>
<dbReference type="Gene3D" id="3.30.70.60">
    <property type="match status" value="1"/>
</dbReference>
<name>A0A069RAB1_PEPLI</name>
<dbReference type="Proteomes" id="UP000027946">
    <property type="component" value="Unassembled WGS sequence"/>
</dbReference>
<dbReference type="STRING" id="1121324.CLIT_23c02580"/>
<protein>
    <submittedName>
        <fullName evidence="1">Uncharacterized protein</fullName>
    </submittedName>
</protein>
<dbReference type="EMBL" id="JJMM01000026">
    <property type="protein sequence ID" value="KDR93986.1"/>
    <property type="molecule type" value="Genomic_DNA"/>
</dbReference>
<accession>A0A069RAB1</accession>
<sequence>MKKLLLHALCLYFIFLYSENYLLNDLGLAIEEYRHAQDIDEKISGLEERGAETRDVDEEYRNICMAFEYMDEETEILNMLETIYLESGVKLIGQKHECKEIRLEKSNEYIECTDIKITVSGSRESTVELLRMIEQARGLISIGNVDILVEQGEQLLSSIEIQIYSDSD</sequence>
<dbReference type="RefSeq" id="WP_038267725.1">
    <property type="nucleotide sequence ID" value="NZ_JJMM01000026.1"/>
</dbReference>
<reference evidence="1 2" key="1">
    <citation type="submission" date="2014-03" db="EMBL/GenBank/DDBJ databases">
        <title>Genome sequence of Clostridium litorale W6, DSM 5388.</title>
        <authorList>
            <person name="Poehlein A."/>
            <person name="Jagirdar A."/>
            <person name="Khonsari B."/>
            <person name="Chibani C.M."/>
            <person name="Gutierrez Gutierrez D.A."/>
            <person name="Davydova E."/>
            <person name="Alghaithi H.S."/>
            <person name="Nair K.P."/>
            <person name="Dhamotharan K."/>
            <person name="Chandran L."/>
            <person name="G W."/>
            <person name="Daniel R."/>
        </authorList>
    </citation>
    <scope>NUCLEOTIDE SEQUENCE [LARGE SCALE GENOMIC DNA]</scope>
    <source>
        <strain evidence="1 2">W6</strain>
    </source>
</reference>
<keyword evidence="2" id="KW-1185">Reference proteome</keyword>
<comment type="caution">
    <text evidence="1">The sequence shown here is derived from an EMBL/GenBank/DDBJ whole genome shotgun (WGS) entry which is preliminary data.</text>
</comment>
<organism evidence="1 2">
    <name type="scientific">Peptoclostridium litorale DSM 5388</name>
    <dbReference type="NCBI Taxonomy" id="1121324"/>
    <lineage>
        <taxon>Bacteria</taxon>
        <taxon>Bacillati</taxon>
        <taxon>Bacillota</taxon>
        <taxon>Clostridia</taxon>
        <taxon>Peptostreptococcales</taxon>
        <taxon>Peptoclostridiaceae</taxon>
        <taxon>Peptoclostridium</taxon>
    </lineage>
</organism>
<evidence type="ECO:0000313" key="1">
    <source>
        <dbReference type="EMBL" id="KDR93986.1"/>
    </source>
</evidence>
<dbReference type="AlphaFoldDB" id="A0A069RAB1"/>
<evidence type="ECO:0000313" key="2">
    <source>
        <dbReference type="Proteomes" id="UP000027946"/>
    </source>
</evidence>
<gene>
    <name evidence="1" type="ORF">CLIT_23c02580</name>
</gene>
<proteinExistence type="predicted"/>